<dbReference type="RefSeq" id="WP_377046434.1">
    <property type="nucleotide sequence ID" value="NZ_JBHLUN010000017.1"/>
</dbReference>
<keyword evidence="6" id="KW-0813">Transport</keyword>
<keyword evidence="6" id="KW-0349">Heme</keyword>
<proteinExistence type="inferred from homology"/>
<feature type="transmembrane region" description="Helical" evidence="8">
    <location>
        <begin position="407"/>
        <end position="429"/>
    </location>
</feature>
<evidence type="ECO:0000313" key="10">
    <source>
        <dbReference type="EMBL" id="MFC0410679.1"/>
    </source>
</evidence>
<dbReference type="SUPFAM" id="SSF81442">
    <property type="entry name" value="Cytochrome c oxidase subunit I-like"/>
    <property type="match status" value="1"/>
</dbReference>
<evidence type="ECO:0000259" key="9">
    <source>
        <dbReference type="PROSITE" id="PS50855"/>
    </source>
</evidence>
<accession>A0ABV6JY67</accession>
<gene>
    <name evidence="10" type="ORF">ACFFGY_20720</name>
</gene>
<feature type="transmembrane region" description="Helical" evidence="8">
    <location>
        <begin position="304"/>
        <end position="325"/>
    </location>
</feature>
<keyword evidence="5 8" id="KW-0472">Membrane</keyword>
<dbReference type="PANTHER" id="PTHR10422:SF18">
    <property type="entry name" value="CYTOCHROME C OXIDASE SUBUNIT 1"/>
    <property type="match status" value="1"/>
</dbReference>
<keyword evidence="6" id="KW-0408">Iron</keyword>
<keyword evidence="3 6" id="KW-0812">Transmembrane</keyword>
<dbReference type="Gene3D" id="1.20.210.10">
    <property type="entry name" value="Cytochrome c oxidase-like, subunit I domain"/>
    <property type="match status" value="1"/>
</dbReference>
<feature type="region of interest" description="Disordered" evidence="7">
    <location>
        <begin position="551"/>
        <end position="572"/>
    </location>
</feature>
<comment type="caution">
    <text evidence="10">The sequence shown here is derived from an EMBL/GenBank/DDBJ whole genome shotgun (WGS) entry which is preliminary data.</text>
</comment>
<reference evidence="10 11" key="1">
    <citation type="submission" date="2024-09" db="EMBL/GenBank/DDBJ databases">
        <authorList>
            <person name="Sun Q."/>
            <person name="Mori K."/>
        </authorList>
    </citation>
    <scope>NUCLEOTIDE SEQUENCE [LARGE SCALE GENOMIC DNA]</scope>
    <source>
        <strain evidence="10 11">TBRC 5777</strain>
    </source>
</reference>
<comment type="similarity">
    <text evidence="6">Belongs to the heme-copper respiratory oxidase family.</text>
</comment>
<evidence type="ECO:0000256" key="6">
    <source>
        <dbReference type="RuleBase" id="RU000370"/>
    </source>
</evidence>
<evidence type="ECO:0000256" key="4">
    <source>
        <dbReference type="ARBA" id="ARBA00022989"/>
    </source>
</evidence>
<feature type="transmembrane region" description="Helical" evidence="8">
    <location>
        <begin position="268"/>
        <end position="292"/>
    </location>
</feature>
<feature type="transmembrane region" description="Helical" evidence="8">
    <location>
        <begin position="93"/>
        <end position="114"/>
    </location>
</feature>
<feature type="domain" description="Cytochrome oxidase subunit I profile" evidence="9">
    <location>
        <begin position="42"/>
        <end position="544"/>
    </location>
</feature>
<feature type="transmembrane region" description="Helical" evidence="8">
    <location>
        <begin position="441"/>
        <end position="462"/>
    </location>
</feature>
<evidence type="ECO:0000313" key="11">
    <source>
        <dbReference type="Proteomes" id="UP001589865"/>
    </source>
</evidence>
<name>A0ABV6JY67_9PROT</name>
<comment type="subcellular location">
    <subcellularLocation>
        <location evidence="1">Membrane</location>
        <topology evidence="1">Multi-pass membrane protein</topology>
    </subcellularLocation>
</comment>
<dbReference type="InterPro" id="IPR036927">
    <property type="entry name" value="Cyt_c_oxase-like_su1_sf"/>
</dbReference>
<feature type="transmembrane region" description="Helical" evidence="8">
    <location>
        <begin position="52"/>
        <end position="73"/>
    </location>
</feature>
<protein>
    <submittedName>
        <fullName evidence="10">Cbb3-type cytochrome c oxidase subunit I</fullName>
    </submittedName>
</protein>
<dbReference type="PANTHER" id="PTHR10422">
    <property type="entry name" value="CYTOCHROME C OXIDASE SUBUNIT 1"/>
    <property type="match status" value="1"/>
</dbReference>
<dbReference type="PROSITE" id="PS50855">
    <property type="entry name" value="COX1"/>
    <property type="match status" value="1"/>
</dbReference>
<feature type="transmembrane region" description="Helical" evidence="8">
    <location>
        <begin position="175"/>
        <end position="204"/>
    </location>
</feature>
<dbReference type="InterPro" id="IPR023616">
    <property type="entry name" value="Cyt_c_oxase-like_su1_dom"/>
</dbReference>
<evidence type="ECO:0000256" key="5">
    <source>
        <dbReference type="ARBA" id="ARBA00023136"/>
    </source>
</evidence>
<feature type="compositionally biased region" description="Low complexity" evidence="7">
    <location>
        <begin position="15"/>
        <end position="28"/>
    </location>
</feature>
<dbReference type="Pfam" id="PF00115">
    <property type="entry name" value="COX1"/>
    <property type="match status" value="1"/>
</dbReference>
<dbReference type="Proteomes" id="UP001589865">
    <property type="component" value="Unassembled WGS sequence"/>
</dbReference>
<keyword evidence="6" id="KW-0249">Electron transport</keyword>
<evidence type="ECO:0000256" key="8">
    <source>
        <dbReference type="SAM" id="Phobius"/>
    </source>
</evidence>
<feature type="transmembrane region" description="Helical" evidence="8">
    <location>
        <begin position="216"/>
        <end position="244"/>
    </location>
</feature>
<feature type="transmembrane region" description="Helical" evidence="8">
    <location>
        <begin position="371"/>
        <end position="395"/>
    </location>
</feature>
<feature type="compositionally biased region" description="Basic and acidic residues" evidence="7">
    <location>
        <begin position="1"/>
        <end position="14"/>
    </location>
</feature>
<evidence type="ECO:0000256" key="7">
    <source>
        <dbReference type="SAM" id="MobiDB-lite"/>
    </source>
</evidence>
<dbReference type="PRINTS" id="PR01165">
    <property type="entry name" value="CYCOXIDASEI"/>
</dbReference>
<keyword evidence="4 8" id="KW-1133">Transmembrane helix</keyword>
<keyword evidence="11" id="KW-1185">Reference proteome</keyword>
<feature type="transmembrane region" description="Helical" evidence="8">
    <location>
        <begin position="482"/>
        <end position="506"/>
    </location>
</feature>
<feature type="transmembrane region" description="Helical" evidence="8">
    <location>
        <begin position="135"/>
        <end position="155"/>
    </location>
</feature>
<evidence type="ECO:0000256" key="2">
    <source>
        <dbReference type="ARBA" id="ARBA00022660"/>
    </source>
</evidence>
<keyword evidence="2 6" id="KW-0679">Respiratory chain</keyword>
<evidence type="ECO:0000256" key="3">
    <source>
        <dbReference type="ARBA" id="ARBA00022692"/>
    </source>
</evidence>
<keyword evidence="6" id="KW-0479">Metal-binding</keyword>
<dbReference type="InterPro" id="IPR000883">
    <property type="entry name" value="Cyt_C_Oxase_1"/>
</dbReference>
<organism evidence="10 11">
    <name type="scientific">Roseomonas elaeocarpi</name>
    <dbReference type="NCBI Taxonomy" id="907779"/>
    <lineage>
        <taxon>Bacteria</taxon>
        <taxon>Pseudomonadati</taxon>
        <taxon>Pseudomonadota</taxon>
        <taxon>Alphaproteobacteria</taxon>
        <taxon>Acetobacterales</taxon>
        <taxon>Roseomonadaceae</taxon>
        <taxon>Roseomonas</taxon>
    </lineage>
</organism>
<sequence length="572" mass="63273">MSDITADRAGDRAGDQAGTPAAFSPPARPASYLTAEQGIASWLLTTDHKRIALLYALALTVFFFIGGAGAVAIRLELFTPAQDLMSADAYNRMFTLHGVVMVWFFLVPSIPNTLGNFLLPLMIGAKDLAFPRLNLLSWYVFITAGACLVYALVAGGVDTGWTFYAPYSTTFSNSYVVAAVLAVIAVGFSSIATGVNFIATVHMLRAPGLHWFRLPLLVWAIYGTSLVIVLATPVLTAVLLLIFAERAFDLPVFDAARGGDPLLFQHLFWFYSHPAVYIMILPSFGVISELVTCFARRQVFGYRFMVYAILWIAVIGFTVWGHHMFVSGQSLYASLVFSFLSFVIAVPSAIKVFNWTFTLYRGDIRFDAPMLYAIGFIGLFTIGGLTGLFLASIPIDVHVSDTYYVVAHFHFIMVGGAVSAFYGGLHFWWPKLTGRMAPDRWARFAAILMFFGFSFTFFPMFIMGFLGMPRRYGAYPPEFQVYHVMASCGAVLLAVAYLLPMGYLAWSLIWGKRAGNNPWDATGLEWQTTSPPPRENFHTPPVVETGPYYYHPHGRGPGPRTAETENPQGHET</sequence>
<dbReference type="EMBL" id="JBHLUN010000017">
    <property type="protein sequence ID" value="MFC0410679.1"/>
    <property type="molecule type" value="Genomic_DNA"/>
</dbReference>
<evidence type="ECO:0000256" key="1">
    <source>
        <dbReference type="ARBA" id="ARBA00004141"/>
    </source>
</evidence>
<feature type="transmembrane region" description="Helical" evidence="8">
    <location>
        <begin position="331"/>
        <end position="350"/>
    </location>
</feature>
<dbReference type="InterPro" id="IPR023615">
    <property type="entry name" value="Cyt_c_Oxase_su1_BS"/>
</dbReference>
<dbReference type="PROSITE" id="PS00077">
    <property type="entry name" value="COX1_CUB"/>
    <property type="match status" value="1"/>
</dbReference>
<feature type="region of interest" description="Disordered" evidence="7">
    <location>
        <begin position="1"/>
        <end position="28"/>
    </location>
</feature>